<reference evidence="1 2" key="1">
    <citation type="submission" date="2024-04" db="EMBL/GenBank/DDBJ databases">
        <title>The reference genome of an endangered Asteraceae, Deinandra increscens subsp. villosa, native to the Central Coast of California.</title>
        <authorList>
            <person name="Guilliams M."/>
            <person name="Hasenstab-Lehman K."/>
            <person name="Meyer R."/>
            <person name="Mcevoy S."/>
        </authorList>
    </citation>
    <scope>NUCLEOTIDE SEQUENCE [LARGE SCALE GENOMIC DNA]</scope>
    <source>
        <tissue evidence="1">Leaf</tissue>
    </source>
</reference>
<sequence>MELAHRALWAIKSVNMDYNEAGELRKLQLCELEEIRDEAYECASAYKEKLKKVHDAKIRKKTFEVGQKVWLYNSRMKFFPGKLKSKWMGPYVITRVGNFGDVEIEDVQNQAKQVVNGHRLKPYLEGQDINMLEVDKVSFLLSSLGDEAI</sequence>
<evidence type="ECO:0000313" key="1">
    <source>
        <dbReference type="EMBL" id="KAK9053381.1"/>
    </source>
</evidence>
<gene>
    <name evidence="1" type="ORF">SSX86_030014</name>
</gene>
<dbReference type="AlphaFoldDB" id="A0AAP0CB82"/>
<proteinExistence type="predicted"/>
<keyword evidence="2" id="KW-1185">Reference proteome</keyword>
<dbReference type="EMBL" id="JBCNJP010000027">
    <property type="protein sequence ID" value="KAK9053381.1"/>
    <property type="molecule type" value="Genomic_DNA"/>
</dbReference>
<organism evidence="1 2">
    <name type="scientific">Deinandra increscens subsp. villosa</name>
    <dbReference type="NCBI Taxonomy" id="3103831"/>
    <lineage>
        <taxon>Eukaryota</taxon>
        <taxon>Viridiplantae</taxon>
        <taxon>Streptophyta</taxon>
        <taxon>Embryophyta</taxon>
        <taxon>Tracheophyta</taxon>
        <taxon>Spermatophyta</taxon>
        <taxon>Magnoliopsida</taxon>
        <taxon>eudicotyledons</taxon>
        <taxon>Gunneridae</taxon>
        <taxon>Pentapetalae</taxon>
        <taxon>asterids</taxon>
        <taxon>campanulids</taxon>
        <taxon>Asterales</taxon>
        <taxon>Asteraceae</taxon>
        <taxon>Asteroideae</taxon>
        <taxon>Heliantheae alliance</taxon>
        <taxon>Madieae</taxon>
        <taxon>Madiinae</taxon>
        <taxon>Deinandra</taxon>
    </lineage>
</organism>
<evidence type="ECO:0000313" key="2">
    <source>
        <dbReference type="Proteomes" id="UP001408789"/>
    </source>
</evidence>
<protein>
    <submittedName>
        <fullName evidence="1">Uncharacterized protein</fullName>
    </submittedName>
</protein>
<name>A0AAP0CB82_9ASTR</name>
<comment type="caution">
    <text evidence="1">The sequence shown here is derived from an EMBL/GenBank/DDBJ whole genome shotgun (WGS) entry which is preliminary data.</text>
</comment>
<dbReference type="Proteomes" id="UP001408789">
    <property type="component" value="Unassembled WGS sequence"/>
</dbReference>
<accession>A0AAP0CB82</accession>